<organism evidence="2 3">
    <name type="scientific">Variovorax soli</name>
    <dbReference type="NCBI Taxonomy" id="376815"/>
    <lineage>
        <taxon>Bacteria</taxon>
        <taxon>Pseudomonadati</taxon>
        <taxon>Pseudomonadota</taxon>
        <taxon>Betaproteobacteria</taxon>
        <taxon>Burkholderiales</taxon>
        <taxon>Comamonadaceae</taxon>
        <taxon>Variovorax</taxon>
    </lineage>
</organism>
<dbReference type="Proteomes" id="UP001184230">
    <property type="component" value="Unassembled WGS sequence"/>
</dbReference>
<feature type="domain" description="DUF2169" evidence="1">
    <location>
        <begin position="32"/>
        <end position="295"/>
    </location>
</feature>
<proteinExistence type="predicted"/>
<sequence>MQVLKPQALGLSTRPIEFRKRFGLCISAYLHLPFDQGEGGTLWAEQSMWAFLAKEMAQPMIDEGVSKLTPEFLVHGHAHPPPDQPAHQNACAVRARVGGREKTVLAFGDRSWNGAHPGAPAPFASMPLDWARAYGGPDFPSNPAGRGRLAQDGVVALPNLELPGDRLRQPGQAIAPAGFGALDPMHPQRVAYRGTYDANYMEQHAPGFAPDTDWRYFNLAPSDQWMDTPLAGDETFSFQHMHPTRPLLEGRLPGLRARVFVGDAMPEGEPRIREVPLRLTTLWFFPHAERCIAIFQGLAEVGTDDASDVASLLGAVERLGQARDDAHYLAAAARRADPSLGAIYSLIDSDLLPEGIVTADPAVEDAKAPFAMAGLQAKAQYRRAELDVEMAREKVRAMGRDPDALGIRMRPLEPPPTGDALPAYLEAKLKEAQQQQWAAVDDALSLLEKGLAMAAAKGVPLSELSHRGPPAFDAQAQLAQIQAASKDLKPPLELPPLMRKLHVLAETHRAGYLQGAHLQPPAHRMPAAEAAGLRHEVARAVAAGIRCFFGADFTGADFSGLDLRGVDLREAWLESVDFRGANLSGAKFQRAVLAHAVLDGATAIGTDFRKANLGRARLAGAVFDGADFSEAVLMRCGFAGTQARRARFTQALLLESTWGEGDWSEADLEGQTFYKLDLQGMRWPGARLSSCNFIECDLTGLDMRAAVLEGSTFVGCRMEGVMLHGAKAAGAVAVKGCGLARADFSDADLQRFNFGGSDLGGARLVRALLAGANLSGARLRGADLRLADAQGALLHRADCAGANLSGVNLRDAVLQHADLRGTDLRRANLFGADLARVRLDAATRLDGALLTRARTWPRLTREQQEAVP</sequence>
<evidence type="ECO:0000259" key="1">
    <source>
        <dbReference type="Pfam" id="PF09937"/>
    </source>
</evidence>
<dbReference type="InterPro" id="IPR018683">
    <property type="entry name" value="DUF2169"/>
</dbReference>
<dbReference type="InterPro" id="IPR001646">
    <property type="entry name" value="5peptide_repeat"/>
</dbReference>
<dbReference type="Pfam" id="PF13599">
    <property type="entry name" value="Pentapeptide_4"/>
    <property type="match status" value="1"/>
</dbReference>
<evidence type="ECO:0000313" key="2">
    <source>
        <dbReference type="EMBL" id="MDR6539606.1"/>
    </source>
</evidence>
<reference evidence="2 3" key="1">
    <citation type="submission" date="2023-07" db="EMBL/GenBank/DDBJ databases">
        <title>Sorghum-associated microbial communities from plants grown in Nebraska, USA.</title>
        <authorList>
            <person name="Schachtman D."/>
        </authorList>
    </citation>
    <scope>NUCLEOTIDE SEQUENCE [LARGE SCALE GENOMIC DNA]</scope>
    <source>
        <strain evidence="2 3">DS1781</strain>
    </source>
</reference>
<accession>A0ABU1NNL2</accession>
<protein>
    <submittedName>
        <fullName evidence="2">Uncharacterized protein YjbI with pentapeptide repeats</fullName>
    </submittedName>
</protein>
<dbReference type="PANTHER" id="PTHR14136:SF17">
    <property type="entry name" value="BTB_POZ DOMAIN-CONTAINING PROTEIN KCTD9"/>
    <property type="match status" value="1"/>
</dbReference>
<dbReference type="Gene3D" id="2.160.20.80">
    <property type="entry name" value="E3 ubiquitin-protein ligase SopA"/>
    <property type="match status" value="3"/>
</dbReference>
<keyword evidence="3" id="KW-1185">Reference proteome</keyword>
<evidence type="ECO:0000313" key="3">
    <source>
        <dbReference type="Proteomes" id="UP001184230"/>
    </source>
</evidence>
<gene>
    <name evidence="2" type="ORF">J2739_005405</name>
</gene>
<dbReference type="RefSeq" id="WP_309907442.1">
    <property type="nucleotide sequence ID" value="NZ_JAVDRF010000019.1"/>
</dbReference>
<dbReference type="PANTHER" id="PTHR14136">
    <property type="entry name" value="BTB_POZ DOMAIN-CONTAINING PROTEIN KCTD9"/>
    <property type="match status" value="1"/>
</dbReference>
<name>A0ABU1NNL2_9BURK</name>
<dbReference type="Pfam" id="PF09937">
    <property type="entry name" value="DUF2169"/>
    <property type="match status" value="1"/>
</dbReference>
<dbReference type="Pfam" id="PF00805">
    <property type="entry name" value="Pentapeptide"/>
    <property type="match status" value="3"/>
</dbReference>
<comment type="caution">
    <text evidence="2">The sequence shown here is derived from an EMBL/GenBank/DDBJ whole genome shotgun (WGS) entry which is preliminary data.</text>
</comment>
<dbReference type="EMBL" id="JAVDRF010000019">
    <property type="protein sequence ID" value="MDR6539606.1"/>
    <property type="molecule type" value="Genomic_DNA"/>
</dbReference>
<dbReference type="InterPro" id="IPR051082">
    <property type="entry name" value="Pentapeptide-BTB/POZ_domain"/>
</dbReference>
<dbReference type="SUPFAM" id="SSF141571">
    <property type="entry name" value="Pentapeptide repeat-like"/>
    <property type="match status" value="2"/>
</dbReference>